<evidence type="ECO:0000313" key="3">
    <source>
        <dbReference type="Proteomes" id="UP000663854"/>
    </source>
</evidence>
<proteinExistence type="predicted"/>
<reference evidence="2" key="1">
    <citation type="submission" date="2021-02" db="EMBL/GenBank/DDBJ databases">
        <authorList>
            <person name="Nowell W R."/>
        </authorList>
    </citation>
    <scope>NUCLEOTIDE SEQUENCE</scope>
</reference>
<comment type="caution">
    <text evidence="2">The sequence shown here is derived from an EMBL/GenBank/DDBJ whole genome shotgun (WGS) entry which is preliminary data.</text>
</comment>
<feature type="region of interest" description="Disordered" evidence="1">
    <location>
        <begin position="43"/>
        <end position="95"/>
    </location>
</feature>
<protein>
    <submittedName>
        <fullName evidence="2">Uncharacterized protein</fullName>
    </submittedName>
</protein>
<dbReference type="Proteomes" id="UP000663854">
    <property type="component" value="Unassembled WGS sequence"/>
</dbReference>
<feature type="compositionally biased region" description="Basic and acidic residues" evidence="1">
    <location>
        <begin position="50"/>
        <end position="70"/>
    </location>
</feature>
<organism evidence="2 3">
    <name type="scientific">Rotaria sordida</name>
    <dbReference type="NCBI Taxonomy" id="392033"/>
    <lineage>
        <taxon>Eukaryota</taxon>
        <taxon>Metazoa</taxon>
        <taxon>Spiralia</taxon>
        <taxon>Gnathifera</taxon>
        <taxon>Rotifera</taxon>
        <taxon>Eurotatoria</taxon>
        <taxon>Bdelloidea</taxon>
        <taxon>Philodinida</taxon>
        <taxon>Philodinidae</taxon>
        <taxon>Rotaria</taxon>
    </lineage>
</organism>
<evidence type="ECO:0000313" key="2">
    <source>
        <dbReference type="EMBL" id="CAF0870151.1"/>
    </source>
</evidence>
<sequence length="95" mass="11057">MATFKDLQDEILNESGHQSWHRVTVRDFGDKNIEVSVMPYETWSEMSEEDLPHKSKRGEGDRERSAEVAAKRAKRKLTNPKNAQMKNSHRFLEAN</sequence>
<evidence type="ECO:0000256" key="1">
    <source>
        <dbReference type="SAM" id="MobiDB-lite"/>
    </source>
</evidence>
<gene>
    <name evidence="2" type="ORF">PYM288_LOCUS8005</name>
</gene>
<accession>A0A813XAD1</accession>
<dbReference type="AlphaFoldDB" id="A0A813XAD1"/>
<dbReference type="EMBL" id="CAJNOH010000103">
    <property type="protein sequence ID" value="CAF0870151.1"/>
    <property type="molecule type" value="Genomic_DNA"/>
</dbReference>
<name>A0A813XAD1_9BILA</name>